<evidence type="ECO:0000256" key="3">
    <source>
        <dbReference type="ARBA" id="ARBA00023169"/>
    </source>
</evidence>
<evidence type="ECO:0000313" key="8">
    <source>
        <dbReference type="Proteomes" id="UP000188235"/>
    </source>
</evidence>
<dbReference type="AlphaFoldDB" id="A0A1Q2CWQ7"/>
<dbReference type="KEGG" id="tfa:BW733_06285"/>
<dbReference type="OrthoDB" id="570545at2"/>
<dbReference type="InterPro" id="IPR047141">
    <property type="entry name" value="Stealth"/>
</dbReference>
<dbReference type="PANTHER" id="PTHR24045:SF0">
    <property type="entry name" value="N-ACETYLGLUCOSAMINE-1-PHOSPHOTRANSFERASE SUBUNITS ALPHA_BETA"/>
    <property type="match status" value="1"/>
</dbReference>
<organism evidence="7 8">
    <name type="scientific">Tessaracoccus flavescens</name>
    <dbReference type="NCBI Taxonomy" id="399497"/>
    <lineage>
        <taxon>Bacteria</taxon>
        <taxon>Bacillati</taxon>
        <taxon>Actinomycetota</taxon>
        <taxon>Actinomycetes</taxon>
        <taxon>Propionibacteriales</taxon>
        <taxon>Propionibacteriaceae</taxon>
        <taxon>Tessaracoccus</taxon>
    </lineage>
</organism>
<dbReference type="STRING" id="399497.BW733_06285"/>
<keyword evidence="3" id="KW-0270">Exopolysaccharide synthesis</keyword>
<dbReference type="RefSeq" id="WP_077348903.1">
    <property type="nucleotide sequence ID" value="NZ_CP019607.1"/>
</dbReference>
<dbReference type="InterPro" id="IPR031357">
    <property type="entry name" value="Stealth_CR3"/>
</dbReference>
<comment type="similarity">
    <text evidence="1">Belongs to the stealth family.</text>
</comment>
<dbReference type="Pfam" id="PF17102">
    <property type="entry name" value="Stealth_CR3"/>
    <property type="match status" value="1"/>
</dbReference>
<accession>A0A1Q2CWQ7</accession>
<feature type="domain" description="Stealth protein CR2 conserved region 2" evidence="4">
    <location>
        <begin position="283"/>
        <end position="387"/>
    </location>
</feature>
<protein>
    <recommendedName>
        <fullName evidence="9">Sugar phosphotransferase</fullName>
    </recommendedName>
</protein>
<dbReference type="GO" id="GO:0000271">
    <property type="term" value="P:polysaccharide biosynthetic process"/>
    <property type="evidence" value="ECO:0007669"/>
    <property type="project" value="UniProtKB-KW"/>
</dbReference>
<keyword evidence="2" id="KW-0808">Transferase</keyword>
<evidence type="ECO:0008006" key="9">
    <source>
        <dbReference type="Google" id="ProtNLM"/>
    </source>
</evidence>
<dbReference type="Proteomes" id="UP000188235">
    <property type="component" value="Chromosome"/>
</dbReference>
<evidence type="ECO:0000259" key="5">
    <source>
        <dbReference type="Pfam" id="PF17101"/>
    </source>
</evidence>
<evidence type="ECO:0000313" key="7">
    <source>
        <dbReference type="EMBL" id="AQP50497.1"/>
    </source>
</evidence>
<dbReference type="Pfam" id="PF17101">
    <property type="entry name" value="Stealth_CR1"/>
    <property type="match status" value="1"/>
</dbReference>
<keyword evidence="8" id="KW-1185">Reference proteome</keyword>
<evidence type="ECO:0000256" key="2">
    <source>
        <dbReference type="ARBA" id="ARBA00022679"/>
    </source>
</evidence>
<reference evidence="7 8" key="1">
    <citation type="journal article" date="2008" name="Int. J. Syst. Evol. Microbiol.">
        <title>Tessaracoccus flavescens sp. nov., isolated from marine sediment.</title>
        <authorList>
            <person name="Lee D.W."/>
            <person name="Lee S.D."/>
        </authorList>
    </citation>
    <scope>NUCLEOTIDE SEQUENCE [LARGE SCALE GENOMIC DNA]</scope>
    <source>
        <strain evidence="7 8">SST-39T</strain>
    </source>
</reference>
<feature type="domain" description="Stealth protein CR1 conserved region 1" evidence="5">
    <location>
        <begin position="246"/>
        <end position="271"/>
    </location>
</feature>
<dbReference type="EMBL" id="CP019607">
    <property type="protein sequence ID" value="AQP50497.1"/>
    <property type="molecule type" value="Genomic_DNA"/>
</dbReference>
<feature type="domain" description="Stealth protein CR3 conserved region 3" evidence="6">
    <location>
        <begin position="432"/>
        <end position="472"/>
    </location>
</feature>
<dbReference type="GO" id="GO:0016772">
    <property type="term" value="F:transferase activity, transferring phosphorus-containing groups"/>
    <property type="evidence" value="ECO:0007669"/>
    <property type="project" value="InterPro"/>
</dbReference>
<gene>
    <name evidence="7" type="ORF">BW733_06285</name>
</gene>
<name>A0A1Q2CWQ7_9ACTN</name>
<evidence type="ECO:0000259" key="6">
    <source>
        <dbReference type="Pfam" id="PF17102"/>
    </source>
</evidence>
<dbReference type="InterPro" id="IPR031358">
    <property type="entry name" value="Stealth_CR1"/>
</dbReference>
<dbReference type="Pfam" id="PF11380">
    <property type="entry name" value="Stealth_CR2"/>
    <property type="match status" value="1"/>
</dbReference>
<dbReference type="PANTHER" id="PTHR24045">
    <property type="match status" value="1"/>
</dbReference>
<dbReference type="InterPro" id="IPR021520">
    <property type="entry name" value="Stealth_CR2"/>
</dbReference>
<sequence length="551" mass="61347">MGGLKKRVGELAQRLYRALPAGGRRGVSAIIHGETDAQRRLVERVRTLRAGSLGVPGEGDQLGGSLLHPHRAEIATSFDAHAHLEDLRGRIVEVLSEGTVPVHELPGVRPCVLVVSDNDWSRAWTLLAGDPRTRSLWAAEGRRRAVPVSDAAEAPAGAECLLFRRLVAPGGHVLADESMHVCLERWSEVTQRGVRRVDGGEHEIGTLLRGELEPNGYASELSPAVRATLVPGTDAVRLPSIDAVTEPVDLVYTWVDGSDLAWLEKRARWEGTGFTVDAQLASRFVSHDELRYSLRSVEMYANWFNHLYLVTDAQVPEWLNREHPRLTVVDHRDLFTEDEVPLFNSHAIESRLHHIPGLSERFIYLNDDVFFGSTVWPEDFYTGAGQARFFPSRATIDPGPSRPDDVSVTSAAKNNRDLLERALGRTITTKLKHTPHAQLVSLLNELEERFPEVFEGNVRARFRSHTDHSVVSGLAQRYGAATGRAVVSRIAYNYADISRPDIEQVLARWLRSRQFAVFCLNDTGTALDDAKAKAFDAYLRRYFPVASGFEL</sequence>
<evidence type="ECO:0000259" key="4">
    <source>
        <dbReference type="Pfam" id="PF11380"/>
    </source>
</evidence>
<proteinExistence type="inferred from homology"/>
<evidence type="ECO:0000256" key="1">
    <source>
        <dbReference type="ARBA" id="ARBA00007583"/>
    </source>
</evidence>